<dbReference type="SUPFAM" id="SSF47226">
    <property type="entry name" value="Histidine-containing phosphotransfer domain, HPT domain"/>
    <property type="match status" value="5"/>
</dbReference>
<dbReference type="InterPro" id="IPR011006">
    <property type="entry name" value="CheY-like_superfamily"/>
</dbReference>
<feature type="modified residue" description="4-aspartylphosphate" evidence="10">
    <location>
        <position position="2138"/>
    </location>
</feature>
<keyword evidence="7" id="KW-0902">Two-component regulatory system</keyword>
<feature type="domain" description="HPt" evidence="15">
    <location>
        <begin position="739"/>
        <end position="846"/>
    </location>
</feature>
<dbReference type="Pfam" id="PF02518">
    <property type="entry name" value="HATPase_c"/>
    <property type="match status" value="1"/>
</dbReference>
<reference evidence="16 17" key="1">
    <citation type="submission" date="2016-08" db="EMBL/GenBank/DDBJ databases">
        <title>Evolution of the type three secretion system and type three effector repertoires in Xanthomonas.</title>
        <authorList>
            <person name="Merda D."/>
            <person name="Briand M."/>
            <person name="Bosis E."/>
            <person name="Rousseau C."/>
            <person name="Portier P."/>
            <person name="Jacques M.-A."/>
            <person name="Fischer-Le Saux M."/>
        </authorList>
    </citation>
    <scope>NUCLEOTIDE SEQUENCE [LARGE SCALE GENOMIC DNA]</scope>
    <source>
        <strain evidence="16 17">CFBP 3122</strain>
    </source>
</reference>
<dbReference type="Pfam" id="PF00072">
    <property type="entry name" value="Response_reg"/>
    <property type="match status" value="1"/>
</dbReference>
<dbReference type="SMART" id="SM00448">
    <property type="entry name" value="REC"/>
    <property type="match status" value="1"/>
</dbReference>
<feature type="compositionally biased region" description="Basic and acidic residues" evidence="11">
    <location>
        <begin position="1386"/>
        <end position="1407"/>
    </location>
</feature>
<dbReference type="InterPro" id="IPR004105">
    <property type="entry name" value="CheA-like_dim"/>
</dbReference>
<dbReference type="GO" id="GO:0000155">
    <property type="term" value="F:phosphorelay sensor kinase activity"/>
    <property type="evidence" value="ECO:0007669"/>
    <property type="project" value="InterPro"/>
</dbReference>
<evidence type="ECO:0000313" key="16">
    <source>
        <dbReference type="EMBL" id="PPT77792.1"/>
    </source>
</evidence>
<dbReference type="GO" id="GO:0005737">
    <property type="term" value="C:cytoplasm"/>
    <property type="evidence" value="ECO:0007669"/>
    <property type="project" value="InterPro"/>
</dbReference>
<feature type="compositionally biased region" description="Low complexity" evidence="11">
    <location>
        <begin position="1205"/>
        <end position="1220"/>
    </location>
</feature>
<feature type="compositionally biased region" description="Basic and acidic residues" evidence="11">
    <location>
        <begin position="1246"/>
        <end position="1263"/>
    </location>
</feature>
<evidence type="ECO:0000256" key="4">
    <source>
        <dbReference type="ARBA" id="ARBA00022553"/>
    </source>
</evidence>
<dbReference type="PROSITE" id="PS50110">
    <property type="entry name" value="RESPONSE_REGULATORY"/>
    <property type="match status" value="1"/>
</dbReference>
<dbReference type="Pfam" id="PF01584">
    <property type="entry name" value="CheW"/>
    <property type="match status" value="1"/>
</dbReference>
<evidence type="ECO:0000313" key="17">
    <source>
        <dbReference type="Proteomes" id="UP000238270"/>
    </source>
</evidence>
<dbReference type="RefSeq" id="WP_104596904.1">
    <property type="nucleotide sequence ID" value="NZ_MIGV01000003.1"/>
</dbReference>
<feature type="region of interest" description="Disordered" evidence="11">
    <location>
        <begin position="1386"/>
        <end position="1409"/>
    </location>
</feature>
<keyword evidence="4 10" id="KW-0597">Phosphoprotein</keyword>
<dbReference type="InterPro" id="IPR036890">
    <property type="entry name" value="HATPase_C_sf"/>
</dbReference>
<name>A0A2S6Z7R0_9XANT</name>
<feature type="region of interest" description="Disordered" evidence="11">
    <location>
        <begin position="1095"/>
        <end position="1116"/>
    </location>
</feature>
<feature type="domain" description="CheW-like" evidence="14">
    <location>
        <begin position="1937"/>
        <end position="2070"/>
    </location>
</feature>
<feature type="compositionally biased region" description="Polar residues" evidence="11">
    <location>
        <begin position="1191"/>
        <end position="1200"/>
    </location>
</feature>
<dbReference type="InterPro" id="IPR003594">
    <property type="entry name" value="HATPase_dom"/>
</dbReference>
<dbReference type="SMART" id="SM01231">
    <property type="entry name" value="H-kinase_dim"/>
    <property type="match status" value="1"/>
</dbReference>
<dbReference type="PROSITE" id="PS50109">
    <property type="entry name" value="HIS_KIN"/>
    <property type="match status" value="1"/>
</dbReference>
<evidence type="ECO:0000256" key="3">
    <source>
        <dbReference type="ARBA" id="ARBA00021495"/>
    </source>
</evidence>
<evidence type="ECO:0000256" key="9">
    <source>
        <dbReference type="PROSITE-ProRule" id="PRU00110"/>
    </source>
</evidence>
<evidence type="ECO:0000256" key="2">
    <source>
        <dbReference type="ARBA" id="ARBA00012438"/>
    </source>
</evidence>
<dbReference type="SMART" id="SM00260">
    <property type="entry name" value="CheW"/>
    <property type="match status" value="1"/>
</dbReference>
<evidence type="ECO:0000256" key="1">
    <source>
        <dbReference type="ARBA" id="ARBA00000085"/>
    </source>
</evidence>
<dbReference type="Pfam" id="PF01627">
    <property type="entry name" value="Hpt"/>
    <property type="match status" value="4"/>
</dbReference>
<evidence type="ECO:0000256" key="11">
    <source>
        <dbReference type="SAM" id="MobiDB-lite"/>
    </source>
</evidence>
<dbReference type="Gene3D" id="1.20.120.160">
    <property type="entry name" value="HPT domain"/>
    <property type="match status" value="4"/>
</dbReference>
<accession>A0A2S6Z7R0</accession>
<dbReference type="PANTHER" id="PTHR43395">
    <property type="entry name" value="SENSOR HISTIDINE KINASE CHEA"/>
    <property type="match status" value="1"/>
</dbReference>
<feature type="modified residue" description="Phosphohistidine" evidence="9">
    <location>
        <position position="786"/>
    </location>
</feature>
<dbReference type="PROSITE" id="PS50894">
    <property type="entry name" value="HPT"/>
    <property type="match status" value="2"/>
</dbReference>
<dbReference type="InterPro" id="IPR008207">
    <property type="entry name" value="Sig_transdc_His_kin_Hpt_dom"/>
</dbReference>
<dbReference type="SMART" id="SM00387">
    <property type="entry name" value="HATPase_c"/>
    <property type="match status" value="1"/>
</dbReference>
<dbReference type="SUPFAM" id="SSF55874">
    <property type="entry name" value="ATPase domain of HSP90 chaperone/DNA topoisomerase II/histidine kinase"/>
    <property type="match status" value="1"/>
</dbReference>
<gene>
    <name evidence="16" type="ORF">XaplCFBP3122_03830</name>
</gene>
<feature type="region of interest" description="Disordered" evidence="11">
    <location>
        <begin position="1246"/>
        <end position="1292"/>
    </location>
</feature>
<dbReference type="SUPFAM" id="SSF50341">
    <property type="entry name" value="CheW-like"/>
    <property type="match status" value="1"/>
</dbReference>
<feature type="domain" description="HPt" evidence="15">
    <location>
        <begin position="1441"/>
        <end position="1545"/>
    </location>
</feature>
<feature type="region of interest" description="Disordered" evidence="11">
    <location>
        <begin position="615"/>
        <end position="666"/>
    </location>
</feature>
<dbReference type="GO" id="GO:0006935">
    <property type="term" value="P:chemotaxis"/>
    <property type="evidence" value="ECO:0007669"/>
    <property type="project" value="InterPro"/>
</dbReference>
<evidence type="ECO:0000259" key="14">
    <source>
        <dbReference type="PROSITE" id="PS50851"/>
    </source>
</evidence>
<protein>
    <recommendedName>
        <fullName evidence="3">Chemotaxis protein CheA</fullName>
        <ecNumber evidence="2">2.7.13.3</ecNumber>
    </recommendedName>
</protein>
<feature type="compositionally biased region" description="Basic and acidic residues" evidence="11">
    <location>
        <begin position="1221"/>
        <end position="1230"/>
    </location>
</feature>
<evidence type="ECO:0000259" key="15">
    <source>
        <dbReference type="PROSITE" id="PS50894"/>
    </source>
</evidence>
<dbReference type="Gene3D" id="2.30.30.40">
    <property type="entry name" value="SH3 Domains"/>
    <property type="match status" value="1"/>
</dbReference>
<dbReference type="CDD" id="cd00088">
    <property type="entry name" value="HPT"/>
    <property type="match status" value="2"/>
</dbReference>
<proteinExistence type="predicted"/>
<feature type="compositionally biased region" description="Basic and acidic residues" evidence="11">
    <location>
        <begin position="1177"/>
        <end position="1186"/>
    </location>
</feature>
<dbReference type="InterPro" id="IPR051315">
    <property type="entry name" value="Bact_Chemotaxis_CheA"/>
</dbReference>
<dbReference type="PROSITE" id="PS50851">
    <property type="entry name" value="CHEW"/>
    <property type="match status" value="1"/>
</dbReference>
<dbReference type="InterPro" id="IPR037006">
    <property type="entry name" value="CheA-like_homodim_sf"/>
</dbReference>
<comment type="catalytic activity">
    <reaction evidence="1">
        <text>ATP + protein L-histidine = ADP + protein N-phospho-L-histidine.</text>
        <dbReference type="EC" id="2.7.13.3"/>
    </reaction>
</comment>
<feature type="region of interest" description="Disordered" evidence="11">
    <location>
        <begin position="421"/>
        <end position="452"/>
    </location>
</feature>
<dbReference type="CDD" id="cd17546">
    <property type="entry name" value="REC_hyHK_CKI1_RcsC-like"/>
    <property type="match status" value="1"/>
</dbReference>
<dbReference type="InterPro" id="IPR001789">
    <property type="entry name" value="Sig_transdc_resp-reg_receiver"/>
</dbReference>
<feature type="compositionally biased region" description="Low complexity" evidence="11">
    <location>
        <begin position="1264"/>
        <end position="1278"/>
    </location>
</feature>
<dbReference type="InterPro" id="IPR036061">
    <property type="entry name" value="CheW-like_dom_sf"/>
</dbReference>
<evidence type="ECO:0000259" key="12">
    <source>
        <dbReference type="PROSITE" id="PS50109"/>
    </source>
</evidence>
<keyword evidence="6 16" id="KW-0418">Kinase</keyword>
<comment type="function">
    <text evidence="8">Involved in the transmission of sensory signals from the chemoreceptors to the flagellar motors. CheA is autophosphorylated; it can transfer its phosphate group to either CheB or CheY.</text>
</comment>
<feature type="domain" description="Histidine kinase" evidence="12">
    <location>
        <begin position="1702"/>
        <end position="1935"/>
    </location>
</feature>
<dbReference type="SMART" id="SM00073">
    <property type="entry name" value="HPT"/>
    <property type="match status" value="3"/>
</dbReference>
<evidence type="ECO:0000256" key="8">
    <source>
        <dbReference type="ARBA" id="ARBA00035100"/>
    </source>
</evidence>
<sequence length="2212" mass="237148">MSALRDAMSHAALGWVKPELDETLRQARNEIEYFAEEPSDTSRMRFCAGYLHQVQGTLRMVELYAPAMVAEELELLAQAVQVGEVADRDEACAMLMRGTVLLPDYLERLQNGHRDIPIVLLPLLNEIRATRGQPGLNESVLFAFDPQAGVATEAELDHARGSLSGRNRELLDTVGNAVKEELLRVKDALDLHLRTGGEIAELQTQLKDLGSVADTLGMMGLGVARNVVVQQRDALARVVDGQVQMDEGVLLDIAGALLYVDASLDDQVASLGADVGHGNEAGSSATSSEVRRTVDVLAQEAIANFGAAREHFVAFIETNWDHARLTDVPHLLGEVGGGLRILELPQAADYLEGVRRYVDLELIGKQRVPSGRQLDTLADAMASLEYYLEALRERRPGREEILEITRNSLETLRYWPLPSGQPSDLPVGADQPGSVAEPQPLAASRAQHAGAPALAANDAAPTPSLEWANETVVEVPFAASVVHDTGSAATDTVFSFDPVAAEESVSGQAHVPLTVAPLDLSDDGAQAPGDWQLETTEQTASIATSVFDPVSAEQDGSVSADAAQVSYTVDLSALEQDDSATPAVADQAPLQIEQIELPGDADQTEAPLDFIAQAQTGRAQTSIDDAFSPPPLPPVAPQELDDPFVESVPEPQPAPADEGSEQGTPRVQQAVVSEFELDAASTAFLAQLDAAAAQFDVQHLQAAQTADADVQAAKAAPEPAVSEPAQADADAGIFGGFGDSDIDDDIRDVFLEEFDEELVNLGQLLSVWRAAPHSQDNLRPIRRVFHTLKGSGRLVGAQVLGEFSWKIESMLNRVLDNSRPASPAVVAMVELAYEVLPQFNAALRGQGRISADLPDIQAVAERVAAGEEAYYVAAPATPVAADVAFIPAVAGAFAATGGTPASVDSVLREILEAEVATHLDTVNAWLQASQAEPQLASEALLRAVHTMSGAFAMTDVPEITLVTTPAESYVKRLLAASLTPSQEGIDAIAATAAAIATTVTALHADAPLIPSFAPLTERLRALVETLPEAQWPPQAFLDELEDLEAPSETAISSESAVELTGAQDLSQYLDASALPSDASDHSAPVHVADDVAQDADAHADEAESPGVDAHDTPADEPVVDADAWDATGLQQAGSVDAASHDQAGDVTEAGEHVAVDELSDAEAVLGDAQTLAAPEAGHGDAERADAEQPSLGEQSSSEQHALSGERAQPQEPAYAPAQSEAHVDSSEQEQLDAHAHVDEVEHVADAEHAAEAEQTPEAEHAEVEPATETEQTAAAEQAADAEHAAEAQRAAEALPEHTIASVQAFEMAQVADRVEETGDPQSEIAPKLQSDVVADTHADADAEVHAQHREADADATLEAANATDPVEHPEQVEHTEQVEYPEHAEQVGHTEHADQVEHTESASEHEGAAAVPFSAPVEDAAAADTTANDVGAAFDTGPLNFDQLDGELVDIFVEEGRDLLDHCDGLLARMREVPEDREVLNGLQRDLHTLKGGARMAGINAIGDLGHAIESLLEAVAANRTDIDRDDVRLFERGFDRLHQLLTRTGMHRAVAMPTDLVEAFETRTRGRNAAEPSDADARAIAKASVEPAPLSAPVPVDGQVEEELMPRAQQEQVRVRADLLDRLVNHAGEVAIYRSRLEQQMGAFRGAMGELDRTNARLRDQLRRLDLETEAQIVARYQREQDQDDRTFDPLELDRFSTLQQLSRALNESAADLGGLQGVLEDLSRQYDGLLQQQSRVSSELQDGLMRARMVPFDGLVPRLRRVVRQAASDTGKQVHLLLEGTQGELDRNVLDRMVAPLEHMLRNSVAHGLEAPEQRRDAGKPEEGSIAIRLRREGSEIVLEVADDGAGLDREAIRRRGEQRGLIEPGQELSEAELDGLIFASGFSTSEQVSQLAGRGVGMDVVRNEVRQLGGSVDIHSVRGQGVTFTLRLPQTLAVTQAVFVRIGDTTFAVPVASVSGIGRISRSRYESGEGGYHYAGEEYVLHDLGSLVGQAAARADGQAQVPLLLVRAGDLRAAVAIDQVLGNREIVVKPVGLQIASVPGIYGATITGDGRVVVILDVAPLVRRYLSQPARPAPETPAESQRQVPLVMVVDDSLTMRKVTSRVLERHNLDVTTARDGVEALELLQERVPDLMLLDIEMPRMDGYELATAMHADPRFKAVPIVMITSRSGEKHRQRAFEIGVQRYLGKPYQELDLMRNVYDLLGIARVRE</sequence>
<evidence type="ECO:0000259" key="13">
    <source>
        <dbReference type="PROSITE" id="PS50110"/>
    </source>
</evidence>
<evidence type="ECO:0000256" key="5">
    <source>
        <dbReference type="ARBA" id="ARBA00022679"/>
    </source>
</evidence>
<dbReference type="SUPFAM" id="SSF52172">
    <property type="entry name" value="CheY-like"/>
    <property type="match status" value="1"/>
</dbReference>
<dbReference type="EC" id="2.7.13.3" evidence="2"/>
<dbReference type="PANTHER" id="PTHR43395:SF8">
    <property type="entry name" value="HISTIDINE KINASE"/>
    <property type="match status" value="1"/>
</dbReference>
<dbReference type="Gene3D" id="1.10.287.560">
    <property type="entry name" value="Histidine kinase CheA-like, homodimeric domain"/>
    <property type="match status" value="1"/>
</dbReference>
<dbReference type="InterPro" id="IPR004358">
    <property type="entry name" value="Sig_transdc_His_kin-like_C"/>
</dbReference>
<feature type="domain" description="Response regulatory" evidence="13">
    <location>
        <begin position="2089"/>
        <end position="2205"/>
    </location>
</feature>
<dbReference type="Proteomes" id="UP000238270">
    <property type="component" value="Unassembled WGS sequence"/>
</dbReference>
<dbReference type="PRINTS" id="PR00344">
    <property type="entry name" value="BCTRLSENSOR"/>
</dbReference>
<dbReference type="Gene3D" id="3.30.565.10">
    <property type="entry name" value="Histidine kinase-like ATPase, C-terminal domain"/>
    <property type="match status" value="1"/>
</dbReference>
<dbReference type="InterPro" id="IPR005467">
    <property type="entry name" value="His_kinase_dom"/>
</dbReference>
<dbReference type="EMBL" id="MIGV01000003">
    <property type="protein sequence ID" value="PPT77792.1"/>
    <property type="molecule type" value="Genomic_DNA"/>
</dbReference>
<keyword evidence="5" id="KW-0808">Transferase</keyword>
<dbReference type="FunFam" id="3.30.565.10:FF:000016">
    <property type="entry name" value="Chemotaxis protein CheA, putative"/>
    <property type="match status" value="1"/>
</dbReference>
<feature type="modified residue" description="Phosphohistidine" evidence="9">
    <location>
        <position position="1488"/>
    </location>
</feature>
<dbReference type="InterPro" id="IPR036641">
    <property type="entry name" value="HPT_dom_sf"/>
</dbReference>
<organism evidence="16 17">
    <name type="scientific">Xanthomonas arboricola pv. populi</name>
    <dbReference type="NCBI Taxonomy" id="487823"/>
    <lineage>
        <taxon>Bacteria</taxon>
        <taxon>Pseudomonadati</taxon>
        <taxon>Pseudomonadota</taxon>
        <taxon>Gammaproteobacteria</taxon>
        <taxon>Lysobacterales</taxon>
        <taxon>Lysobacteraceae</taxon>
        <taxon>Xanthomonas</taxon>
    </lineage>
</organism>
<feature type="region of interest" description="Disordered" evidence="11">
    <location>
        <begin position="1174"/>
        <end position="1230"/>
    </location>
</feature>
<evidence type="ECO:0000256" key="7">
    <source>
        <dbReference type="ARBA" id="ARBA00023012"/>
    </source>
</evidence>
<evidence type="ECO:0000256" key="10">
    <source>
        <dbReference type="PROSITE-ProRule" id="PRU00169"/>
    </source>
</evidence>
<comment type="caution">
    <text evidence="16">The sequence shown here is derived from an EMBL/GenBank/DDBJ whole genome shotgun (WGS) entry which is preliminary data.</text>
</comment>
<dbReference type="InterPro" id="IPR002545">
    <property type="entry name" value="CheW-lke_dom"/>
</dbReference>
<dbReference type="Gene3D" id="3.40.50.2300">
    <property type="match status" value="1"/>
</dbReference>
<evidence type="ECO:0000256" key="6">
    <source>
        <dbReference type="ARBA" id="ARBA00022777"/>
    </source>
</evidence>